<name>A0A8J8P708_HALGN</name>
<proteinExistence type="predicted"/>
<dbReference type="Proteomes" id="UP000785679">
    <property type="component" value="Unassembled WGS sequence"/>
</dbReference>
<dbReference type="AlphaFoldDB" id="A0A8J8P708"/>
<reference evidence="1" key="1">
    <citation type="submission" date="2019-06" db="EMBL/GenBank/DDBJ databases">
        <authorList>
            <person name="Zheng W."/>
        </authorList>
    </citation>
    <scope>NUCLEOTIDE SEQUENCE</scope>
    <source>
        <strain evidence="1">QDHG01</strain>
    </source>
</reference>
<keyword evidence="2" id="KW-1185">Reference proteome</keyword>
<protein>
    <submittedName>
        <fullName evidence="1">Uncharacterized protein</fullName>
    </submittedName>
</protein>
<organism evidence="1 2">
    <name type="scientific">Halteria grandinella</name>
    <dbReference type="NCBI Taxonomy" id="5974"/>
    <lineage>
        <taxon>Eukaryota</taxon>
        <taxon>Sar</taxon>
        <taxon>Alveolata</taxon>
        <taxon>Ciliophora</taxon>
        <taxon>Intramacronucleata</taxon>
        <taxon>Spirotrichea</taxon>
        <taxon>Stichotrichia</taxon>
        <taxon>Sporadotrichida</taxon>
        <taxon>Halteriidae</taxon>
        <taxon>Halteria</taxon>
    </lineage>
</organism>
<comment type="caution">
    <text evidence="1">The sequence shown here is derived from an EMBL/GenBank/DDBJ whole genome shotgun (WGS) entry which is preliminary data.</text>
</comment>
<dbReference type="EMBL" id="RRYP01000688">
    <property type="protein sequence ID" value="TNV86995.1"/>
    <property type="molecule type" value="Genomic_DNA"/>
</dbReference>
<sequence>MIISFLLYLLSVQKPMPSKHANYKNRLILTIVAAFFLLNIPKNESAPYSEFPLVYGEYDWLATVDFEIVAINLSSNNEIIVLAIHTKLTVKVLSIMGLSIQGHELWRYSRDIHTLYWNTAIQSLPNNMIEVEQGVVFWNEGPSSLSQFTLYEYASHSIIQVVTTTDAETLGHFIIGDEDYLYVGINFVDGTFAIQKYTIQSGVTGFVFVWQKRCCGTIKYRMSALLRLQYGTSLMTIGQSEIDRLSFSMINSNVKDGNWIYNTNSGENTFSFFVTELPSQIIDSGNNFKMALAQDQDHRYYACAMDPITYTPKVFKFFINEFNTFSQFNSYSLKTRLLQYGSQMCHGLHATSSLIIALFQEYEYTKELGVLHIYQNTNSISYYKISTLTQFD</sequence>
<gene>
    <name evidence="1" type="ORF">FGO68_gene13775</name>
</gene>
<evidence type="ECO:0000313" key="2">
    <source>
        <dbReference type="Proteomes" id="UP000785679"/>
    </source>
</evidence>
<accession>A0A8J8P708</accession>
<evidence type="ECO:0000313" key="1">
    <source>
        <dbReference type="EMBL" id="TNV86995.1"/>
    </source>
</evidence>